<evidence type="ECO:0000256" key="5">
    <source>
        <dbReference type="SAM" id="MobiDB-lite"/>
    </source>
</evidence>
<dbReference type="InterPro" id="IPR036028">
    <property type="entry name" value="SH3-like_dom_sf"/>
</dbReference>
<keyword evidence="8" id="KW-0808">Transferase</keyword>
<dbReference type="GO" id="GO:0005543">
    <property type="term" value="F:phospholipid binding"/>
    <property type="evidence" value="ECO:0007669"/>
    <property type="project" value="TreeGrafter"/>
</dbReference>
<dbReference type="CTD" id="42467"/>
<evidence type="ECO:0000313" key="8">
    <source>
        <dbReference type="RefSeq" id="XP_047738787.1"/>
    </source>
</evidence>
<dbReference type="GO" id="GO:0016301">
    <property type="term" value="F:kinase activity"/>
    <property type="evidence" value="ECO:0007669"/>
    <property type="project" value="UniProtKB-KW"/>
</dbReference>
<dbReference type="SUPFAM" id="SSF50044">
    <property type="entry name" value="SH3-domain"/>
    <property type="match status" value="1"/>
</dbReference>
<dbReference type="PANTHER" id="PTHR23065:SF11">
    <property type="entry name" value="SYNDAPIN, ISOFORM C"/>
    <property type="match status" value="1"/>
</dbReference>
<accession>A0A979FQ15</accession>
<name>A0A979FQ15_HYAAZ</name>
<evidence type="ECO:0000313" key="7">
    <source>
        <dbReference type="Proteomes" id="UP000694843"/>
    </source>
</evidence>
<dbReference type="Gene3D" id="2.30.30.40">
    <property type="entry name" value="SH3 Domains"/>
    <property type="match status" value="1"/>
</dbReference>
<reference evidence="8" key="1">
    <citation type="submission" date="2025-08" db="UniProtKB">
        <authorList>
            <consortium name="RefSeq"/>
        </authorList>
    </citation>
    <scope>IDENTIFICATION</scope>
    <source>
        <tissue evidence="8">Whole organism</tissue>
    </source>
</reference>
<keyword evidence="2 4" id="KW-0175">Coiled coil</keyword>
<dbReference type="AlphaFoldDB" id="A0A979FQ15"/>
<protein>
    <submittedName>
        <fullName evidence="8">Protein kinase C and casein kinase II substrate protein 3</fullName>
    </submittedName>
</protein>
<dbReference type="GO" id="GO:0005886">
    <property type="term" value="C:plasma membrane"/>
    <property type="evidence" value="ECO:0007669"/>
    <property type="project" value="TreeGrafter"/>
</dbReference>
<feature type="region of interest" description="Disordered" evidence="5">
    <location>
        <begin position="117"/>
        <end position="141"/>
    </location>
</feature>
<dbReference type="GO" id="GO:0005768">
    <property type="term" value="C:endosome"/>
    <property type="evidence" value="ECO:0007669"/>
    <property type="project" value="TreeGrafter"/>
</dbReference>
<keyword evidence="7" id="KW-1185">Reference proteome</keyword>
<dbReference type="Proteomes" id="UP000694843">
    <property type="component" value="Unplaced"/>
</dbReference>
<dbReference type="GO" id="GO:0097320">
    <property type="term" value="P:plasma membrane tubulation"/>
    <property type="evidence" value="ECO:0007669"/>
    <property type="project" value="TreeGrafter"/>
</dbReference>
<feature type="compositionally biased region" description="Polar residues" evidence="5">
    <location>
        <begin position="344"/>
        <end position="357"/>
    </location>
</feature>
<dbReference type="PRINTS" id="PR00452">
    <property type="entry name" value="SH3DOMAIN"/>
</dbReference>
<dbReference type="RefSeq" id="XP_047738787.1">
    <property type="nucleotide sequence ID" value="XM_047882831.1"/>
</dbReference>
<dbReference type="GO" id="GO:0007010">
    <property type="term" value="P:cytoskeleton organization"/>
    <property type="evidence" value="ECO:0007669"/>
    <property type="project" value="TreeGrafter"/>
</dbReference>
<dbReference type="SUPFAM" id="SSF103657">
    <property type="entry name" value="BAR/IMD domain-like"/>
    <property type="match status" value="1"/>
</dbReference>
<dbReference type="OMA" id="AMAHVFK"/>
<feature type="compositionally biased region" description="Low complexity" evidence="5">
    <location>
        <begin position="334"/>
        <end position="343"/>
    </location>
</feature>
<dbReference type="Pfam" id="PF00018">
    <property type="entry name" value="SH3_1"/>
    <property type="match status" value="1"/>
</dbReference>
<dbReference type="SMART" id="SM00055">
    <property type="entry name" value="FCH"/>
    <property type="match status" value="1"/>
</dbReference>
<dbReference type="PROSITE" id="PS50002">
    <property type="entry name" value="SH3"/>
    <property type="match status" value="1"/>
</dbReference>
<dbReference type="SMART" id="SM00326">
    <property type="entry name" value="SH3"/>
    <property type="match status" value="1"/>
</dbReference>
<dbReference type="GeneID" id="108664351"/>
<feature type="compositionally biased region" description="Polar residues" evidence="5">
    <location>
        <begin position="375"/>
        <end position="388"/>
    </location>
</feature>
<feature type="compositionally biased region" description="Basic and acidic residues" evidence="5">
    <location>
        <begin position="117"/>
        <end position="128"/>
    </location>
</feature>
<evidence type="ECO:0000256" key="4">
    <source>
        <dbReference type="SAM" id="Coils"/>
    </source>
</evidence>
<evidence type="ECO:0000259" key="6">
    <source>
        <dbReference type="PROSITE" id="PS50002"/>
    </source>
</evidence>
<dbReference type="GO" id="GO:0030100">
    <property type="term" value="P:regulation of endocytosis"/>
    <property type="evidence" value="ECO:0007669"/>
    <property type="project" value="TreeGrafter"/>
</dbReference>
<feature type="region of interest" description="Disordered" evidence="5">
    <location>
        <begin position="296"/>
        <end position="408"/>
    </location>
</feature>
<dbReference type="InterPro" id="IPR001060">
    <property type="entry name" value="FCH_dom"/>
</dbReference>
<gene>
    <name evidence="8" type="primary">LOC108664351</name>
</gene>
<sequence length="464" mass="53037">MSQHSDEQHASASSDSFWEIGNYKRTTKRIEDGNRLCDDLMRLVQERAEIEKLYAKHLKEWSKKWNNIIEREESLMMGQLKEKRDTEELFKKAQKQWAKLYERVNKARHDYHTACKGERSALNHERNATGDSALSPDQKHVSPNNIKVKKLQERVSKAKEDVLKNREKYEAALKEIKDYNPKYVEEMTAVFDKAQEGEEKRLRFFKEMLFNTHKCLNISEDPRLPRIYEEFHHTVSNADFEKDLKWWSNNYGVNMPMNWPAYEEYSEEFRDISGKGKKGIAANIPEGAITLINQRPVSDDHLPPEYNPDQPRSKKPGVRCNSGGGGGGGGGGNNTNNHDTNGDQQPPNHTSPTSSKASDNRHSAISEVAGASNPFEGSSDSLPSNSPEPNKEEDDWDYSERVDPNKEGVPVKALYDYDGVEADELTFKSGEEFEKLEDEDEQGWCTGRKDGRIGLYPANYVQVI</sequence>
<feature type="compositionally biased region" description="Gly residues" evidence="5">
    <location>
        <begin position="322"/>
        <end position="333"/>
    </location>
</feature>
<feature type="domain" description="SH3" evidence="6">
    <location>
        <begin position="406"/>
        <end position="464"/>
    </location>
</feature>
<dbReference type="InterPro" id="IPR001452">
    <property type="entry name" value="SH3_domain"/>
</dbReference>
<dbReference type="Pfam" id="PF00611">
    <property type="entry name" value="FCH"/>
    <property type="match status" value="1"/>
</dbReference>
<proteinExistence type="predicted"/>
<feature type="coiled-coil region" evidence="4">
    <location>
        <begin position="148"/>
        <end position="179"/>
    </location>
</feature>
<keyword evidence="8" id="KW-0418">Kinase</keyword>
<evidence type="ECO:0000256" key="2">
    <source>
        <dbReference type="ARBA" id="ARBA00023054"/>
    </source>
</evidence>
<dbReference type="OrthoDB" id="10255128at2759"/>
<evidence type="ECO:0000256" key="3">
    <source>
        <dbReference type="PROSITE-ProRule" id="PRU00192"/>
    </source>
</evidence>
<organism evidence="7 8">
    <name type="scientific">Hyalella azteca</name>
    <name type="common">Amphipod</name>
    <dbReference type="NCBI Taxonomy" id="294128"/>
    <lineage>
        <taxon>Eukaryota</taxon>
        <taxon>Metazoa</taxon>
        <taxon>Ecdysozoa</taxon>
        <taxon>Arthropoda</taxon>
        <taxon>Crustacea</taxon>
        <taxon>Multicrustacea</taxon>
        <taxon>Malacostraca</taxon>
        <taxon>Eumalacostraca</taxon>
        <taxon>Peracarida</taxon>
        <taxon>Amphipoda</taxon>
        <taxon>Senticaudata</taxon>
        <taxon>Talitrida</taxon>
        <taxon>Talitroidea</taxon>
        <taxon>Hyalellidae</taxon>
        <taxon>Hyalella</taxon>
    </lineage>
</organism>
<dbReference type="PANTHER" id="PTHR23065">
    <property type="entry name" value="PROLINE-SERINE-THREONINE PHOSPHATASE INTERACTING PROTEIN 1"/>
    <property type="match status" value="1"/>
</dbReference>
<dbReference type="FunFam" id="2.30.30.40:FF:000014">
    <property type="entry name" value="Kinase C and casein kinase substrate in neurons protein"/>
    <property type="match status" value="1"/>
</dbReference>
<dbReference type="KEGG" id="hazt:108664351"/>
<dbReference type="InterPro" id="IPR027267">
    <property type="entry name" value="AH/BAR_dom_sf"/>
</dbReference>
<dbReference type="CDD" id="cd11843">
    <property type="entry name" value="SH3_PACSIN"/>
    <property type="match status" value="1"/>
</dbReference>
<evidence type="ECO:0000256" key="1">
    <source>
        <dbReference type="ARBA" id="ARBA00022443"/>
    </source>
</evidence>
<dbReference type="Gene3D" id="1.20.1270.60">
    <property type="entry name" value="Arfaptin homology (AH) domain/BAR domain"/>
    <property type="match status" value="2"/>
</dbReference>
<keyword evidence="1 3" id="KW-0728">SH3 domain</keyword>